<keyword evidence="2" id="KW-1185">Reference proteome</keyword>
<evidence type="ECO:0000313" key="2">
    <source>
        <dbReference type="Proteomes" id="UP001458880"/>
    </source>
</evidence>
<sequence length="117" mass="12358">MSNWIGATLEVGPDVHPGLTKFWLAALSMWARTSQVLAGGAVDVGEDLSVADSKMDGGCLGWLGCGGEGRSRVSRGAAPYSSPDWVFGAAWRSPDWVFGAAWRSRNPGGCCGQSRLR</sequence>
<comment type="caution">
    <text evidence="1">The sequence shown here is derived from an EMBL/GenBank/DDBJ whole genome shotgun (WGS) entry which is preliminary data.</text>
</comment>
<proteinExistence type="predicted"/>
<evidence type="ECO:0000313" key="1">
    <source>
        <dbReference type="EMBL" id="KAK9720138.1"/>
    </source>
</evidence>
<name>A0AAW1KJC0_POPJA</name>
<reference evidence="1 2" key="1">
    <citation type="journal article" date="2024" name="BMC Genomics">
        <title>De novo assembly and annotation of Popillia japonica's genome with initial clues to its potential as an invasive pest.</title>
        <authorList>
            <person name="Cucini C."/>
            <person name="Boschi S."/>
            <person name="Funari R."/>
            <person name="Cardaioli E."/>
            <person name="Iannotti N."/>
            <person name="Marturano G."/>
            <person name="Paoli F."/>
            <person name="Bruttini M."/>
            <person name="Carapelli A."/>
            <person name="Frati F."/>
            <person name="Nardi F."/>
        </authorList>
    </citation>
    <scope>NUCLEOTIDE SEQUENCE [LARGE SCALE GENOMIC DNA]</scope>
    <source>
        <strain evidence="1">DMR45628</strain>
    </source>
</reference>
<protein>
    <submittedName>
        <fullName evidence="1">Uncharacterized protein</fullName>
    </submittedName>
</protein>
<dbReference type="Proteomes" id="UP001458880">
    <property type="component" value="Unassembled WGS sequence"/>
</dbReference>
<dbReference type="EMBL" id="JASPKY010000213">
    <property type="protein sequence ID" value="KAK9720138.1"/>
    <property type="molecule type" value="Genomic_DNA"/>
</dbReference>
<dbReference type="AlphaFoldDB" id="A0AAW1KJC0"/>
<accession>A0AAW1KJC0</accession>
<organism evidence="1 2">
    <name type="scientific">Popillia japonica</name>
    <name type="common">Japanese beetle</name>
    <dbReference type="NCBI Taxonomy" id="7064"/>
    <lineage>
        <taxon>Eukaryota</taxon>
        <taxon>Metazoa</taxon>
        <taxon>Ecdysozoa</taxon>
        <taxon>Arthropoda</taxon>
        <taxon>Hexapoda</taxon>
        <taxon>Insecta</taxon>
        <taxon>Pterygota</taxon>
        <taxon>Neoptera</taxon>
        <taxon>Endopterygota</taxon>
        <taxon>Coleoptera</taxon>
        <taxon>Polyphaga</taxon>
        <taxon>Scarabaeiformia</taxon>
        <taxon>Scarabaeidae</taxon>
        <taxon>Rutelinae</taxon>
        <taxon>Popillia</taxon>
    </lineage>
</organism>
<gene>
    <name evidence="1" type="ORF">QE152_g22245</name>
</gene>